<evidence type="ECO:0000313" key="3">
    <source>
        <dbReference type="EMBL" id="ANQ06056.1"/>
    </source>
</evidence>
<evidence type="ECO:0000259" key="2">
    <source>
        <dbReference type="Pfam" id="PF12878"/>
    </source>
</evidence>
<dbReference type="RefSeq" id="XP_019912751.1">
    <property type="nucleotide sequence ID" value="XM_020057158.1"/>
</dbReference>
<evidence type="ECO:0000313" key="4">
    <source>
        <dbReference type="Proteomes" id="UP000092716"/>
    </source>
</evidence>
<gene>
    <name evidence="3" type="ORF">PCOAH_00003430</name>
</gene>
<dbReference type="Pfam" id="PF12878">
    <property type="entry name" value="SICA_beta"/>
    <property type="match status" value="3"/>
</dbReference>
<keyword evidence="4" id="KW-1185">Reference proteome</keyword>
<reference evidence="4" key="1">
    <citation type="submission" date="2016-06" db="EMBL/GenBank/DDBJ databases">
        <title>First high quality genome sequence of Plasmodium coatneyi using continuous long reads from single molecule, real-time sequencing.</title>
        <authorList>
            <person name="Chien J.-T."/>
            <person name="Pakala S.B."/>
            <person name="Geraldo J.A."/>
            <person name="Lapp S.A."/>
            <person name="Barnwell J.W."/>
            <person name="Kissinger J.C."/>
            <person name="Galinski M.R."/>
            <person name="Humphrey J.C."/>
        </authorList>
    </citation>
    <scope>NUCLEOTIDE SEQUENCE [LARGE SCALE GENOMIC DNA]</scope>
    <source>
        <strain evidence="4">Hackeri</strain>
    </source>
</reference>
<dbReference type="GeneID" id="30907063"/>
<evidence type="ECO:0000256" key="1">
    <source>
        <dbReference type="SAM" id="MobiDB-lite"/>
    </source>
</evidence>
<feature type="region of interest" description="Disordered" evidence="1">
    <location>
        <begin position="560"/>
        <end position="635"/>
    </location>
</feature>
<feature type="region of interest" description="Disordered" evidence="1">
    <location>
        <begin position="663"/>
        <end position="704"/>
    </location>
</feature>
<feature type="domain" description="Schizont-infected cell agglutination extracellular beta" evidence="2">
    <location>
        <begin position="7"/>
        <end position="136"/>
    </location>
</feature>
<organism evidence="3 4">
    <name type="scientific">Plasmodium coatneyi</name>
    <dbReference type="NCBI Taxonomy" id="208452"/>
    <lineage>
        <taxon>Eukaryota</taxon>
        <taxon>Sar</taxon>
        <taxon>Alveolata</taxon>
        <taxon>Apicomplexa</taxon>
        <taxon>Aconoidasida</taxon>
        <taxon>Haemosporida</taxon>
        <taxon>Plasmodiidae</taxon>
        <taxon>Plasmodium</taxon>
    </lineage>
</organism>
<feature type="domain" description="Schizont-infected cell agglutination extracellular beta" evidence="2">
    <location>
        <begin position="366"/>
        <end position="525"/>
    </location>
</feature>
<dbReference type="AlphaFoldDB" id="A0A1B1DTC6"/>
<sequence>MKEHLIKDTVWKEIGDRIKPLATAISKEDKDDVDQHCSGLDGKNKQVCVYIVRGVQDIYKIPKETGGKEIERINNRKFKATMQCVILNAYIKKLEEQAEESSCSIKQGIEKAFGENEKIKTSSCPEGITCEVCNREYCPNQKIGDKEIGTELITRLNNNDQIKTTLSTIDILCKDCTKEPTFCDRENMKTDINDRAIEMFKKISKDSKNMETHCRGNSDPTSRIVTDTEKTACKFITAGLKYIYEIPADPKENRKYGTEALDNQLFRRTMACLLLNAYANKLQGEVKSPCEVSEKTTEQAFDRGNKERNTWCVDSDKSKCFKCERAPDLSCEIGGEKVKEKLKTMLNQNDANITQTLNTLNTINDNLCDRAQCVTTQWTRDRREGDKKKWEKEIWDDGDMPNILKELSNSMKNGNTADDPLCTNINKNSGTPSDAEKKACNYIVTGLKHIYGITEELGDKPPQRKKNDKRFKQTMACLILNEYGKLLGEECATKDTVQKAFTAAQDFHNTQCKQQPCEKCTWDTCKKFKIEQKSQREEIRKRLNQDNDIKSTLTTINDLCNQSTQPKVTNTQENSGVARSGKPPEPSPGPGPSDDSSAKAVDTNSQAERSEKGKEGDDAHEAKAGTGPMLTIGTKRAQVEVIFPTITKNEDDSCPPTMTRTQCEAAEKFTSHYSGPNTGEAGTGKTDGATSPQTPSKNTNDEAS</sequence>
<dbReference type="Proteomes" id="UP000092716">
    <property type="component" value="Chromosome 2"/>
</dbReference>
<feature type="compositionally biased region" description="Polar residues" evidence="1">
    <location>
        <begin position="560"/>
        <end position="577"/>
    </location>
</feature>
<proteinExistence type="predicted"/>
<feature type="domain" description="Schizont-infected cell agglutination extracellular beta" evidence="2">
    <location>
        <begin position="186"/>
        <end position="332"/>
    </location>
</feature>
<protein>
    <submittedName>
        <fullName evidence="3">SICA antigen</fullName>
    </submittedName>
</protein>
<dbReference type="VEuPathDB" id="PlasmoDB:PCOAH_00003430"/>
<dbReference type="KEGG" id="pcot:PCOAH_00003430"/>
<accession>A0A1B1DTC6</accession>
<feature type="compositionally biased region" description="Polar residues" evidence="1">
    <location>
        <begin position="688"/>
        <end position="704"/>
    </location>
</feature>
<feature type="compositionally biased region" description="Basic and acidic residues" evidence="1">
    <location>
        <begin position="608"/>
        <end position="623"/>
    </location>
</feature>
<dbReference type="InterPro" id="IPR024285">
    <property type="entry name" value="SICA_extracell_b"/>
</dbReference>
<name>A0A1B1DTC6_9APIC</name>
<dbReference type="EMBL" id="CP016240">
    <property type="protein sequence ID" value="ANQ06056.1"/>
    <property type="molecule type" value="Genomic_DNA"/>
</dbReference>